<gene>
    <name evidence="6" type="ORF">DFP96_12111</name>
</gene>
<dbReference type="GO" id="GO:0006355">
    <property type="term" value="P:regulation of DNA-templated transcription"/>
    <property type="evidence" value="ECO:0007669"/>
    <property type="project" value="InterPro"/>
</dbReference>
<dbReference type="Pfam" id="PF08279">
    <property type="entry name" value="HTH_11"/>
    <property type="match status" value="1"/>
</dbReference>
<dbReference type="InterPro" id="IPR050661">
    <property type="entry name" value="BglG_antiterminators"/>
</dbReference>
<dbReference type="RefSeq" id="WP_036072132.1">
    <property type="nucleotide sequence ID" value="NZ_JAARQJ010000001.1"/>
</dbReference>
<dbReference type="InterPro" id="IPR013196">
    <property type="entry name" value="HTH_11"/>
</dbReference>
<name>A0A4R6ZEE2_9LIST</name>
<keyword evidence="7" id="KW-1185">Reference proteome</keyword>
<feature type="domain" description="PTS EIIA type-2" evidence="4">
    <location>
        <begin position="544"/>
        <end position="684"/>
    </location>
</feature>
<dbReference type="AlphaFoldDB" id="A0A4R6ZEE2"/>
<sequence>MFHLDTNYSLFLKIFSERLEIASITAVANATGLSRRMIYYYIEKLDSMFRQVNLPPVQRKSGSGLLIISEQANQVKVWLNESRAHQYSLKTSERRQILELLILLETKKWFVNDLMSILDVSRNTILKDIASLKKTQEIRSNKVRGYFIDVAERERRTRIYQSMQRMGDSGQDQTFRFLAQMLELDYSQLTFLENELRETEQILNKQISENDLKKLAQTMLLFMKRSDAGEHPVWLFSERIIIMERLEYKAAESMLGQIKSMFEQVIPHEEALYYGMLLLCVDKNVDEHYQSSPFEELVQLTETMITIFEQISGIYFKLRYRIVENIQTHIKVIYYRHIFQINIHSPVLREISKQYQKVLRLTEKTIRTLSSNWLFQKYFSKSLTLQEIAGIALFFEEAIVKEQSKKAPYKMIIVSDYADVLNSLLATQLKQLLPEMLLEGIFTTDMAPFLNQKMDFCITTDMHYIHMTGQTIYVGAVLSEEDKKRLFNIKKNPDKIMERRDKLRKLLYNSSSNEVSNEALVDQIELLYADRERVFTHSELVTLSDFNQGELFLECQKITTFSDVIESLAKPMLDRKWIQAEYMHRIEQDVYELHQRLFLFRGVLLLHTDYRNGSFQSGISMLYVEEPFFIEGEAVQLFILLATEERMTHVPLLFELDALLNSSFLANIKNGMGLFESFQKSTEG</sequence>
<dbReference type="SUPFAM" id="SSF55804">
    <property type="entry name" value="Phoshotransferase/anion transport protein"/>
    <property type="match status" value="1"/>
</dbReference>
<dbReference type="PANTHER" id="PTHR30185:SF18">
    <property type="entry name" value="TRANSCRIPTIONAL REGULATOR MTLR"/>
    <property type="match status" value="1"/>
</dbReference>
<proteinExistence type="predicted"/>
<dbReference type="InterPro" id="IPR036634">
    <property type="entry name" value="PRD_sf"/>
</dbReference>
<dbReference type="InterPro" id="IPR011608">
    <property type="entry name" value="PRD"/>
</dbReference>
<dbReference type="PANTHER" id="PTHR30185">
    <property type="entry name" value="CRYPTIC BETA-GLUCOSIDE BGL OPERON ANTITERMINATOR"/>
    <property type="match status" value="1"/>
</dbReference>
<evidence type="ECO:0000313" key="6">
    <source>
        <dbReference type="EMBL" id="TDR50480.1"/>
    </source>
</evidence>
<dbReference type="STRING" id="1265846.PROCOU_11538"/>
<dbReference type="InterPro" id="IPR016152">
    <property type="entry name" value="PTrfase/Anion_transptr"/>
</dbReference>
<dbReference type="SUPFAM" id="SSF63520">
    <property type="entry name" value="PTS-regulatory domain, PRD"/>
    <property type="match status" value="1"/>
</dbReference>
<evidence type="ECO:0000256" key="1">
    <source>
        <dbReference type="ARBA" id="ARBA00022737"/>
    </source>
</evidence>
<dbReference type="PROSITE" id="PS51094">
    <property type="entry name" value="PTS_EIIA_TYPE_2"/>
    <property type="match status" value="1"/>
</dbReference>
<organism evidence="6 7">
    <name type="scientific">Listeria rocourtiae</name>
    <dbReference type="NCBI Taxonomy" id="647910"/>
    <lineage>
        <taxon>Bacteria</taxon>
        <taxon>Bacillati</taxon>
        <taxon>Bacillota</taxon>
        <taxon>Bacilli</taxon>
        <taxon>Bacillales</taxon>
        <taxon>Listeriaceae</taxon>
        <taxon>Listeria</taxon>
    </lineage>
</organism>
<dbReference type="InterPro" id="IPR036388">
    <property type="entry name" value="WH-like_DNA-bd_sf"/>
</dbReference>
<evidence type="ECO:0000259" key="5">
    <source>
        <dbReference type="PROSITE" id="PS51372"/>
    </source>
</evidence>
<dbReference type="InterPro" id="IPR002178">
    <property type="entry name" value="PTS_EIIA_type-2_dom"/>
</dbReference>
<evidence type="ECO:0000256" key="3">
    <source>
        <dbReference type="ARBA" id="ARBA00023163"/>
    </source>
</evidence>
<protein>
    <submittedName>
        <fullName evidence="6">Transcriptional antiterminator</fullName>
    </submittedName>
</protein>
<evidence type="ECO:0000256" key="2">
    <source>
        <dbReference type="ARBA" id="ARBA00023015"/>
    </source>
</evidence>
<dbReference type="PROSITE" id="PS51372">
    <property type="entry name" value="PRD_2"/>
    <property type="match status" value="2"/>
</dbReference>
<dbReference type="Pfam" id="PF00874">
    <property type="entry name" value="PRD"/>
    <property type="match status" value="1"/>
</dbReference>
<keyword evidence="2" id="KW-0805">Transcription regulation</keyword>
<accession>A0A4R6ZEE2</accession>
<dbReference type="EMBL" id="SNZK01000021">
    <property type="protein sequence ID" value="TDR50480.1"/>
    <property type="molecule type" value="Genomic_DNA"/>
</dbReference>
<feature type="domain" description="PRD" evidence="5">
    <location>
        <begin position="183"/>
        <end position="288"/>
    </location>
</feature>
<evidence type="ECO:0000259" key="4">
    <source>
        <dbReference type="PROSITE" id="PS51094"/>
    </source>
</evidence>
<dbReference type="Gene3D" id="1.10.1790.10">
    <property type="entry name" value="PRD domain"/>
    <property type="match status" value="1"/>
</dbReference>
<dbReference type="Gene3D" id="1.10.10.10">
    <property type="entry name" value="Winged helix-like DNA-binding domain superfamily/Winged helix DNA-binding domain"/>
    <property type="match status" value="1"/>
</dbReference>
<keyword evidence="1" id="KW-0677">Repeat</keyword>
<dbReference type="OrthoDB" id="369398at2"/>
<reference evidence="6 7" key="1">
    <citation type="submission" date="2019-03" db="EMBL/GenBank/DDBJ databases">
        <title>Genomic Encyclopedia of Type Strains, Phase III (KMG-III): the genomes of soil and plant-associated and newly described type strains.</title>
        <authorList>
            <person name="Whitman W."/>
        </authorList>
    </citation>
    <scope>NUCLEOTIDE SEQUENCE [LARGE SCALE GENOMIC DNA]</scope>
    <source>
        <strain evidence="6 7">CECT 7972</strain>
    </source>
</reference>
<dbReference type="Proteomes" id="UP000295558">
    <property type="component" value="Unassembled WGS sequence"/>
</dbReference>
<dbReference type="Gene3D" id="3.40.930.10">
    <property type="entry name" value="Mannitol-specific EII, Chain A"/>
    <property type="match status" value="1"/>
</dbReference>
<evidence type="ECO:0000313" key="7">
    <source>
        <dbReference type="Proteomes" id="UP000295558"/>
    </source>
</evidence>
<feature type="domain" description="PRD" evidence="5">
    <location>
        <begin position="292"/>
        <end position="405"/>
    </location>
</feature>
<keyword evidence="3" id="KW-0804">Transcription</keyword>
<dbReference type="InterPro" id="IPR036390">
    <property type="entry name" value="WH_DNA-bd_sf"/>
</dbReference>
<comment type="caution">
    <text evidence="6">The sequence shown here is derived from an EMBL/GenBank/DDBJ whole genome shotgun (WGS) entry which is preliminary data.</text>
</comment>
<dbReference type="SUPFAM" id="SSF46785">
    <property type="entry name" value="Winged helix' DNA-binding domain"/>
    <property type="match status" value="1"/>
</dbReference>